<dbReference type="GO" id="GO:0003984">
    <property type="term" value="F:acetolactate synthase activity"/>
    <property type="evidence" value="ECO:0007669"/>
    <property type="project" value="TreeGrafter"/>
</dbReference>
<feature type="domain" description="Thiamine pyrophosphate enzyme central" evidence="5">
    <location>
        <begin position="196"/>
        <end position="327"/>
    </location>
</feature>
<dbReference type="PROSITE" id="PS00187">
    <property type="entry name" value="TPP_ENZYMES"/>
    <property type="match status" value="1"/>
</dbReference>
<dbReference type="PANTHER" id="PTHR18968">
    <property type="entry name" value="THIAMINE PYROPHOSPHATE ENZYMES"/>
    <property type="match status" value="1"/>
</dbReference>
<dbReference type="SUPFAM" id="SSF52467">
    <property type="entry name" value="DHS-like NAD/FAD-binding domain"/>
    <property type="match status" value="1"/>
</dbReference>
<dbReference type="RefSeq" id="WP_099520298.1">
    <property type="nucleotide sequence ID" value="NZ_CP016808.1"/>
</dbReference>
<keyword evidence="3 4" id="KW-0786">Thiamine pyrophosphate</keyword>
<evidence type="ECO:0000256" key="4">
    <source>
        <dbReference type="RuleBase" id="RU362132"/>
    </source>
</evidence>
<evidence type="ECO:0000313" key="8">
    <source>
        <dbReference type="EMBL" id="ANY69264.1"/>
    </source>
</evidence>
<dbReference type="AlphaFoldDB" id="A0A1B2DNH8"/>
<dbReference type="Gene3D" id="3.40.50.970">
    <property type="match status" value="2"/>
</dbReference>
<evidence type="ECO:0008006" key="9">
    <source>
        <dbReference type="Google" id="ProtNLM"/>
    </source>
</evidence>
<dbReference type="CDD" id="cd07035">
    <property type="entry name" value="TPP_PYR_POX_like"/>
    <property type="match status" value="1"/>
</dbReference>
<dbReference type="Pfam" id="PF02775">
    <property type="entry name" value="TPP_enzyme_C"/>
    <property type="match status" value="1"/>
</dbReference>
<gene>
    <name evidence="8" type="ORF">BBD42_24360</name>
</gene>
<comment type="similarity">
    <text evidence="2 4">Belongs to the TPP enzyme family.</text>
</comment>
<name>A0A1B2DNH8_9BACL</name>
<dbReference type="EMBL" id="CP016808">
    <property type="protein sequence ID" value="ANY69264.1"/>
    <property type="molecule type" value="Genomic_DNA"/>
</dbReference>
<dbReference type="InterPro" id="IPR029035">
    <property type="entry name" value="DHS-like_NAD/FAD-binding_dom"/>
</dbReference>
<dbReference type="GO" id="GO:0030976">
    <property type="term" value="F:thiamine pyrophosphate binding"/>
    <property type="evidence" value="ECO:0007669"/>
    <property type="project" value="InterPro"/>
</dbReference>
<organism evidence="8">
    <name type="scientific">Paenibacillus sp. BIHB 4019</name>
    <dbReference type="NCBI Taxonomy" id="1870819"/>
    <lineage>
        <taxon>Bacteria</taxon>
        <taxon>Bacillati</taxon>
        <taxon>Bacillota</taxon>
        <taxon>Bacilli</taxon>
        <taxon>Bacillales</taxon>
        <taxon>Paenibacillaceae</taxon>
        <taxon>Paenibacillus</taxon>
    </lineage>
</organism>
<dbReference type="GO" id="GO:0000287">
    <property type="term" value="F:magnesium ion binding"/>
    <property type="evidence" value="ECO:0007669"/>
    <property type="project" value="InterPro"/>
</dbReference>
<evidence type="ECO:0000256" key="3">
    <source>
        <dbReference type="ARBA" id="ARBA00023052"/>
    </source>
</evidence>
<protein>
    <recommendedName>
        <fullName evidence="9">Acetolactate synthase</fullName>
    </recommendedName>
</protein>
<feature type="domain" description="Thiamine pyrophosphate enzyme TPP-binding" evidence="6">
    <location>
        <begin position="388"/>
        <end position="538"/>
    </location>
</feature>
<dbReference type="Gene3D" id="3.40.50.1220">
    <property type="entry name" value="TPP-binding domain"/>
    <property type="match status" value="1"/>
</dbReference>
<dbReference type="CDD" id="cd00568">
    <property type="entry name" value="TPP_enzymes"/>
    <property type="match status" value="1"/>
</dbReference>
<dbReference type="FunFam" id="3.40.50.970:FF:000007">
    <property type="entry name" value="Acetolactate synthase"/>
    <property type="match status" value="1"/>
</dbReference>
<reference evidence="8" key="1">
    <citation type="submission" date="2016-08" db="EMBL/GenBank/DDBJ databases">
        <title>Complete Genome Seqeunce of Paenibacillus sp. BIHB 4019 from tea rhizoplane.</title>
        <authorList>
            <person name="Thakur R."/>
            <person name="Swarnkar M.K."/>
            <person name="Gulati A."/>
        </authorList>
    </citation>
    <scope>NUCLEOTIDE SEQUENCE [LARGE SCALE GENOMIC DNA]</scope>
    <source>
        <strain evidence="8">BIHB4019</strain>
    </source>
</reference>
<dbReference type="GO" id="GO:0050660">
    <property type="term" value="F:flavin adenine dinucleotide binding"/>
    <property type="evidence" value="ECO:0007669"/>
    <property type="project" value="TreeGrafter"/>
</dbReference>
<dbReference type="InterPro" id="IPR012001">
    <property type="entry name" value="Thiamin_PyroP_enz_TPP-bd_dom"/>
</dbReference>
<dbReference type="Pfam" id="PF02776">
    <property type="entry name" value="TPP_enzyme_N"/>
    <property type="match status" value="1"/>
</dbReference>
<dbReference type="InterPro" id="IPR011766">
    <property type="entry name" value="TPP_enzyme_TPP-bd"/>
</dbReference>
<evidence type="ECO:0000259" key="7">
    <source>
        <dbReference type="Pfam" id="PF02776"/>
    </source>
</evidence>
<dbReference type="InterPro" id="IPR012000">
    <property type="entry name" value="Thiamin_PyroP_enz_cen_dom"/>
</dbReference>
<evidence type="ECO:0000256" key="1">
    <source>
        <dbReference type="ARBA" id="ARBA00001964"/>
    </source>
</evidence>
<evidence type="ECO:0000259" key="6">
    <source>
        <dbReference type="Pfam" id="PF02775"/>
    </source>
</evidence>
<feature type="domain" description="Thiamine pyrophosphate enzyme N-terminal TPP-binding" evidence="7">
    <location>
        <begin position="4"/>
        <end position="113"/>
    </location>
</feature>
<dbReference type="GO" id="GO:0009099">
    <property type="term" value="P:L-valine biosynthetic process"/>
    <property type="evidence" value="ECO:0007669"/>
    <property type="project" value="TreeGrafter"/>
</dbReference>
<dbReference type="GO" id="GO:0005948">
    <property type="term" value="C:acetolactate synthase complex"/>
    <property type="evidence" value="ECO:0007669"/>
    <property type="project" value="TreeGrafter"/>
</dbReference>
<dbReference type="SUPFAM" id="SSF52518">
    <property type="entry name" value="Thiamin diphosphate-binding fold (THDP-binding)"/>
    <property type="match status" value="2"/>
</dbReference>
<accession>A0A1B2DNH8</accession>
<evidence type="ECO:0000256" key="2">
    <source>
        <dbReference type="ARBA" id="ARBA00007812"/>
    </source>
</evidence>
<dbReference type="InterPro" id="IPR000399">
    <property type="entry name" value="TPP-bd_CS"/>
</dbReference>
<comment type="cofactor">
    <cofactor evidence="1">
        <name>thiamine diphosphate</name>
        <dbReference type="ChEBI" id="CHEBI:58937"/>
    </cofactor>
</comment>
<dbReference type="InterPro" id="IPR029061">
    <property type="entry name" value="THDP-binding"/>
</dbReference>
<sequence>MRAIEAGLRFLIKQGVKYIFGIPAGSINALYDCLYDLPELQAVVAKHETSSGYMAAAYTRITGIPAVCVGSSGPGATNLVTPAANAWKEKLPVIFITGSVPSPKLGKGGAQELGADPIFSPVTKLSRMVMNAEELPAAIAEAYWTAISGVPGPVHLSIPIDLQMADIGEMELPELPLIQEQMVPVNKVLIDAALQAVLQVGERGAILLGHGAKSAPAEVLAFAERTGWMVATTPRGKGAFPENHPQSLGVYGLAGNDKAVEFLNSDGHKLLLVLGSSLGELATCNWEARLTAGKQLIHVDYDERELGRCYAADIALHGEIAHVLRELSAGLAKAGSGLTAERKMLLEQLHLARLEAAADASAMETWNTRTAIRLLGANAPEQTRFYIDIGEFMTYSIQNLLIREQQQFDININFGGMGSGIAGSLGAKLAEPDRPVLCITGDGCFFMHGLEVMTAKEYGLPIVFVVINNARLGMVYHGHMLQYERCLSDFSQQRVSIAAVAQSLGIRYVQVESTVQLQAEHVQQWFAEGKSGPIVVEIIVDGNEIPPMGERVKFLQGATY</sequence>
<evidence type="ECO:0000259" key="5">
    <source>
        <dbReference type="Pfam" id="PF00205"/>
    </source>
</evidence>
<dbReference type="GO" id="GO:0009097">
    <property type="term" value="P:isoleucine biosynthetic process"/>
    <property type="evidence" value="ECO:0007669"/>
    <property type="project" value="TreeGrafter"/>
</dbReference>
<proteinExistence type="inferred from homology"/>
<dbReference type="PANTHER" id="PTHR18968:SF13">
    <property type="entry name" value="ACETOLACTATE SYNTHASE CATALYTIC SUBUNIT, MITOCHONDRIAL"/>
    <property type="match status" value="1"/>
</dbReference>
<dbReference type="InterPro" id="IPR045229">
    <property type="entry name" value="TPP_enz"/>
</dbReference>
<dbReference type="Pfam" id="PF00205">
    <property type="entry name" value="TPP_enzyme_M"/>
    <property type="match status" value="1"/>
</dbReference>